<dbReference type="Proteomes" id="UP001589814">
    <property type="component" value="Unassembled WGS sequence"/>
</dbReference>
<evidence type="ECO:0000313" key="2">
    <source>
        <dbReference type="EMBL" id="MFC0268758.1"/>
    </source>
</evidence>
<feature type="compositionally biased region" description="Polar residues" evidence="1">
    <location>
        <begin position="691"/>
        <end position="705"/>
    </location>
</feature>
<dbReference type="PANTHER" id="PTHR35399">
    <property type="entry name" value="SLR8030 PROTEIN"/>
    <property type="match status" value="1"/>
</dbReference>
<comment type="caution">
    <text evidence="2">The sequence shown here is derived from an EMBL/GenBank/DDBJ whole genome shotgun (WGS) entry which is preliminary data.</text>
</comment>
<gene>
    <name evidence="2" type="ORF">ACFFHW_12335</name>
</gene>
<dbReference type="PANTHER" id="PTHR35399:SF2">
    <property type="entry name" value="DUF839 DOMAIN-CONTAINING PROTEIN"/>
    <property type="match status" value="1"/>
</dbReference>
<organism evidence="2 3">
    <name type="scientific">Kushneria aurantia</name>
    <dbReference type="NCBI Taxonomy" id="504092"/>
    <lineage>
        <taxon>Bacteria</taxon>
        <taxon>Pseudomonadati</taxon>
        <taxon>Pseudomonadota</taxon>
        <taxon>Gammaproteobacteria</taxon>
        <taxon>Oceanospirillales</taxon>
        <taxon>Halomonadaceae</taxon>
        <taxon>Kushneria</taxon>
    </lineage>
</organism>
<dbReference type="InterPro" id="IPR008557">
    <property type="entry name" value="PhoX"/>
</dbReference>
<reference evidence="2 3" key="1">
    <citation type="submission" date="2024-09" db="EMBL/GenBank/DDBJ databases">
        <authorList>
            <person name="Sun Q."/>
            <person name="Mori K."/>
        </authorList>
    </citation>
    <scope>NUCLEOTIDE SEQUENCE [LARGE SCALE GENOMIC DNA]</scope>
    <source>
        <strain evidence="2 3">CCM 7415</strain>
    </source>
</reference>
<evidence type="ECO:0000256" key="1">
    <source>
        <dbReference type="SAM" id="MobiDB-lite"/>
    </source>
</evidence>
<dbReference type="Pfam" id="PF05787">
    <property type="entry name" value="PhoX"/>
    <property type="match status" value="1"/>
</dbReference>
<dbReference type="RefSeq" id="WP_019950607.1">
    <property type="nucleotide sequence ID" value="NZ_JBHLVX010000050.1"/>
</dbReference>
<keyword evidence="3" id="KW-1185">Reference proteome</keyword>
<proteinExistence type="predicted"/>
<name>A0ABV6G524_9GAMM</name>
<dbReference type="EMBL" id="JBHLVX010000050">
    <property type="protein sequence ID" value="MFC0268758.1"/>
    <property type="molecule type" value="Genomic_DNA"/>
</dbReference>
<protein>
    <submittedName>
        <fullName evidence="2">PhoX family phosphatase</fullName>
    </submittedName>
</protein>
<feature type="region of interest" description="Disordered" evidence="1">
    <location>
        <begin position="688"/>
        <end position="708"/>
    </location>
</feature>
<sequence>MSKEIEDHRILNRSGNEPFSSVLERHISRRGVMHGGMGMAAMTMMSGFGLVGCSDDDDNDGGGDTPDVEPLALGFESIRGSKTDAIVVPEGYTAQVLIPWGTPLNNSVGQWSTDRRMTPEYQAASVGMNHDGMYHFPLSEESASREFIMALNNEYIDQSALWAPQGGPTNQQGGDRPVDEVRTEINAYGITIVRLSKNSDNIWSSDTGSRYNRRITTGTPIELSGPVRGSDYVVTAYSNDGTRTRGTNNNCANGFTPWGTYLTCEENWPGIFIKNSDRYADDDRLGILRERSIWGWETAASQGSNGEFARFDATPAAASARGDYRNEPRTFGYVVEIDPYGNTTSVSTETAALKRTLLGRFRHEGCWPGKLTEGEPVVFYTGHDARNEYIYKFVSAANWDPADANRPGEDYDRLAIGSKYMDEGTLYVARFDADGSGEWLALTPDATTQDGRRLSDALGIGADDMAGVLINTCDAADMLGATPMDRPEWGTVDPASGDVYMTLTNNSDRTAEGMAATYTDDASSIEALGAGYDTAPVNAANPRPDNEAGQVIRWREPSAGATTFEWNIFVFGAAAGDTDNFSGLTELNQFASPDGLWYDDRGDGRGILWIETDNGYDGVLDYTNDQVLAVVPSTVSIGPGDQAVVNPDDQAQLRRFAVGPNGCEVTGIFATPDRTSLFINIQHPGNWPADPNQNVQSATEATSGTVRPRASTVVIQKLDGGAVGV</sequence>
<evidence type="ECO:0000313" key="3">
    <source>
        <dbReference type="Proteomes" id="UP001589814"/>
    </source>
</evidence>
<accession>A0ABV6G524</accession>